<organism evidence="1">
    <name type="scientific">marine metagenome</name>
    <dbReference type="NCBI Taxonomy" id="408172"/>
    <lineage>
        <taxon>unclassified sequences</taxon>
        <taxon>metagenomes</taxon>
        <taxon>ecological metagenomes</taxon>
    </lineage>
</organism>
<feature type="non-terminal residue" evidence="1">
    <location>
        <position position="27"/>
    </location>
</feature>
<dbReference type="AlphaFoldDB" id="A0A381YXK4"/>
<accession>A0A381YXK4</accession>
<sequence>MPVLNMHFFCRLLVDNFERHLIKIAGG</sequence>
<proteinExistence type="predicted"/>
<name>A0A381YXK4_9ZZZZ</name>
<protein>
    <submittedName>
        <fullName evidence="1">Uncharacterized protein</fullName>
    </submittedName>
</protein>
<dbReference type="EMBL" id="UINC01019204">
    <property type="protein sequence ID" value="SVA81197.1"/>
    <property type="molecule type" value="Genomic_DNA"/>
</dbReference>
<gene>
    <name evidence="1" type="ORF">METZ01_LOCUS134051</name>
</gene>
<evidence type="ECO:0000313" key="1">
    <source>
        <dbReference type="EMBL" id="SVA81197.1"/>
    </source>
</evidence>
<reference evidence="1" key="1">
    <citation type="submission" date="2018-05" db="EMBL/GenBank/DDBJ databases">
        <authorList>
            <person name="Lanie J.A."/>
            <person name="Ng W.-L."/>
            <person name="Kazmierczak K.M."/>
            <person name="Andrzejewski T.M."/>
            <person name="Davidsen T.M."/>
            <person name="Wayne K.J."/>
            <person name="Tettelin H."/>
            <person name="Glass J.I."/>
            <person name="Rusch D."/>
            <person name="Podicherti R."/>
            <person name="Tsui H.-C.T."/>
            <person name="Winkler M.E."/>
        </authorList>
    </citation>
    <scope>NUCLEOTIDE SEQUENCE</scope>
</reference>